<name>A0AAE3R8F2_9BACT</name>
<dbReference type="CDD" id="cd00761">
    <property type="entry name" value="Glyco_tranf_GTA_type"/>
    <property type="match status" value="1"/>
</dbReference>
<keyword evidence="3" id="KW-1185">Reference proteome</keyword>
<dbReference type="EC" id="2.4.-.-" evidence="2"/>
<dbReference type="AlphaFoldDB" id="A0AAE3R8F2"/>
<protein>
    <submittedName>
        <fullName evidence="2">Glycosyltransferase family A protein</fullName>
        <ecNumber evidence="2">2.4.-.-</ecNumber>
    </submittedName>
</protein>
<gene>
    <name evidence="2" type="ORF">QNI22_34235</name>
</gene>
<dbReference type="RefSeq" id="WP_314518153.1">
    <property type="nucleotide sequence ID" value="NZ_JASJOU010000018.1"/>
</dbReference>
<feature type="domain" description="Glycosyltransferase 2-like" evidence="1">
    <location>
        <begin position="11"/>
        <end position="140"/>
    </location>
</feature>
<dbReference type="InterPro" id="IPR029044">
    <property type="entry name" value="Nucleotide-diphossugar_trans"/>
</dbReference>
<dbReference type="Proteomes" id="UP001232063">
    <property type="component" value="Unassembled WGS sequence"/>
</dbReference>
<comment type="caution">
    <text evidence="2">The sequence shown here is derived from an EMBL/GenBank/DDBJ whole genome shotgun (WGS) entry which is preliminary data.</text>
</comment>
<dbReference type="GO" id="GO:0016757">
    <property type="term" value="F:glycosyltransferase activity"/>
    <property type="evidence" value="ECO:0007669"/>
    <property type="project" value="UniProtKB-KW"/>
</dbReference>
<dbReference type="Pfam" id="PF00535">
    <property type="entry name" value="Glycos_transf_2"/>
    <property type="match status" value="1"/>
</dbReference>
<sequence length="257" mass="30282">MLTSSQVTVILNVWRRNYIEEQIEALLSQSVTPQKIWLLQQCNHISVEKIIKKYHPMVDYFYSSIDLKYFCRFSIAHLVNTKYLWILDDDVIPSKGWIELCLQMIEEKNSIISPNGRILPKGDLTPELPKHKDYLTTYFIGDGHNRPQTTLCENDTVVDFGCTSFFMKTEWLKYFWNIQPFTFETGEDIHLSASCKLLGNIATIVPKQQAVTTGNLKCTYSYDMFASWKKNDFLTRRTEIFKYLITQHRWQPILWPK</sequence>
<evidence type="ECO:0000259" key="1">
    <source>
        <dbReference type="Pfam" id="PF00535"/>
    </source>
</evidence>
<evidence type="ECO:0000313" key="3">
    <source>
        <dbReference type="Proteomes" id="UP001232063"/>
    </source>
</evidence>
<keyword evidence="2" id="KW-0328">Glycosyltransferase</keyword>
<dbReference type="SUPFAM" id="SSF53448">
    <property type="entry name" value="Nucleotide-diphospho-sugar transferases"/>
    <property type="match status" value="1"/>
</dbReference>
<organism evidence="2 3">
    <name type="scientific">Xanthocytophaga agilis</name>
    <dbReference type="NCBI Taxonomy" id="3048010"/>
    <lineage>
        <taxon>Bacteria</taxon>
        <taxon>Pseudomonadati</taxon>
        <taxon>Bacteroidota</taxon>
        <taxon>Cytophagia</taxon>
        <taxon>Cytophagales</taxon>
        <taxon>Rhodocytophagaceae</taxon>
        <taxon>Xanthocytophaga</taxon>
    </lineage>
</organism>
<dbReference type="EMBL" id="JASJOU010000018">
    <property type="protein sequence ID" value="MDJ1505766.1"/>
    <property type="molecule type" value="Genomic_DNA"/>
</dbReference>
<dbReference type="InterPro" id="IPR001173">
    <property type="entry name" value="Glyco_trans_2-like"/>
</dbReference>
<evidence type="ECO:0000313" key="2">
    <source>
        <dbReference type="EMBL" id="MDJ1505766.1"/>
    </source>
</evidence>
<accession>A0AAE3R8F2</accession>
<proteinExistence type="predicted"/>
<dbReference type="Gene3D" id="3.90.550.10">
    <property type="entry name" value="Spore Coat Polysaccharide Biosynthesis Protein SpsA, Chain A"/>
    <property type="match status" value="1"/>
</dbReference>
<keyword evidence="2" id="KW-0808">Transferase</keyword>
<reference evidence="2" key="1">
    <citation type="submission" date="2023-05" db="EMBL/GenBank/DDBJ databases">
        <authorList>
            <person name="Zhang X."/>
        </authorList>
    </citation>
    <scope>NUCLEOTIDE SEQUENCE</scope>
    <source>
        <strain evidence="2">BD1B2-1</strain>
    </source>
</reference>